<evidence type="ECO:0000256" key="2">
    <source>
        <dbReference type="ARBA" id="ARBA00023125"/>
    </source>
</evidence>
<reference evidence="6" key="2">
    <citation type="submission" date="2021-01" db="UniProtKB">
        <authorList>
            <consortium name="EnsemblPlants"/>
        </authorList>
    </citation>
    <scope>IDENTIFICATION</scope>
</reference>
<dbReference type="AlphaFoldDB" id="A0A7N2M1T6"/>
<protein>
    <recommendedName>
        <fullName evidence="5">NAC domain-containing protein</fullName>
    </recommendedName>
</protein>
<dbReference type="EMBL" id="LRBV02000007">
    <property type="status" value="NOT_ANNOTATED_CDS"/>
    <property type="molecule type" value="Genomic_DNA"/>
</dbReference>
<reference evidence="6 7" key="1">
    <citation type="journal article" date="2016" name="G3 (Bethesda)">
        <title>First Draft Assembly and Annotation of the Genome of a California Endemic Oak Quercus lobata Nee (Fagaceae).</title>
        <authorList>
            <person name="Sork V.L."/>
            <person name="Fitz-Gibbon S.T."/>
            <person name="Puiu D."/>
            <person name="Crepeau M."/>
            <person name="Gugger P.F."/>
            <person name="Sherman R."/>
            <person name="Stevens K."/>
            <person name="Langley C.H."/>
            <person name="Pellegrini M."/>
            <person name="Salzberg S.L."/>
        </authorList>
    </citation>
    <scope>NUCLEOTIDE SEQUENCE [LARGE SCALE GENOMIC DNA]</scope>
    <source>
        <strain evidence="6 7">cv. SW786</strain>
    </source>
</reference>
<dbReference type="InParanoid" id="A0A7N2M1T6"/>
<keyword evidence="1" id="KW-0805">Transcription regulation</keyword>
<sequence length="179" mass="20102">MLSLKAKDLHSRKFNKTNWIMHEFSLANQEFARINTVLCVIYKQNKGSGSVCEEANGRGLKRAFYSTVVAEEFSNFNTATAMMSLEHRKRLHLEPKREPEMPSANDEEFAAWVAGCFSSTAAAAEEALTFNSAAVMSHGQEDAQTQEHRKRRLDAGADANAYTDEEFAAWIADPMHIPR</sequence>
<keyword evidence="2" id="KW-0238">DNA-binding</keyword>
<evidence type="ECO:0000259" key="5">
    <source>
        <dbReference type="PROSITE" id="PS51005"/>
    </source>
</evidence>
<dbReference type="Gramene" id="QL07p001932:mrna">
    <property type="protein sequence ID" value="QL07p001932:mrna:CDS:1"/>
    <property type="gene ID" value="QL07p001932"/>
</dbReference>
<evidence type="ECO:0000256" key="1">
    <source>
        <dbReference type="ARBA" id="ARBA00023015"/>
    </source>
</evidence>
<evidence type="ECO:0000313" key="6">
    <source>
        <dbReference type="EnsemblPlants" id="QL07p001932:mrna:CDS:1"/>
    </source>
</evidence>
<dbReference type="EnsemblPlants" id="QL07p001932:mrna">
    <property type="protein sequence ID" value="QL07p001932:mrna:CDS:1"/>
    <property type="gene ID" value="QL07p001932"/>
</dbReference>
<name>A0A7N2M1T6_QUELO</name>
<dbReference type="SUPFAM" id="SSF101941">
    <property type="entry name" value="NAC domain"/>
    <property type="match status" value="1"/>
</dbReference>
<dbReference type="GO" id="GO:0006355">
    <property type="term" value="P:regulation of DNA-templated transcription"/>
    <property type="evidence" value="ECO:0007669"/>
    <property type="project" value="InterPro"/>
</dbReference>
<evidence type="ECO:0000256" key="3">
    <source>
        <dbReference type="ARBA" id="ARBA00023163"/>
    </source>
</evidence>
<dbReference type="Gene3D" id="2.170.150.80">
    <property type="entry name" value="NAC domain"/>
    <property type="match status" value="1"/>
</dbReference>
<accession>A0A7N2M1T6</accession>
<proteinExistence type="predicted"/>
<dbReference type="PROSITE" id="PS51005">
    <property type="entry name" value="NAC"/>
    <property type="match status" value="1"/>
</dbReference>
<dbReference type="Proteomes" id="UP000594261">
    <property type="component" value="Chromosome 7"/>
</dbReference>
<dbReference type="GO" id="GO:0003677">
    <property type="term" value="F:DNA binding"/>
    <property type="evidence" value="ECO:0007669"/>
    <property type="project" value="UniProtKB-KW"/>
</dbReference>
<keyword evidence="7" id="KW-1185">Reference proteome</keyword>
<keyword evidence="3" id="KW-0804">Transcription</keyword>
<evidence type="ECO:0000256" key="4">
    <source>
        <dbReference type="ARBA" id="ARBA00023242"/>
    </source>
</evidence>
<dbReference type="InterPro" id="IPR036093">
    <property type="entry name" value="NAC_dom_sf"/>
</dbReference>
<feature type="domain" description="NAC" evidence="5">
    <location>
        <begin position="1"/>
        <end position="44"/>
    </location>
</feature>
<evidence type="ECO:0000313" key="7">
    <source>
        <dbReference type="Proteomes" id="UP000594261"/>
    </source>
</evidence>
<dbReference type="InterPro" id="IPR003441">
    <property type="entry name" value="NAC-dom"/>
</dbReference>
<keyword evidence="4" id="KW-0539">Nucleus</keyword>
<organism evidence="6 7">
    <name type="scientific">Quercus lobata</name>
    <name type="common">Valley oak</name>
    <dbReference type="NCBI Taxonomy" id="97700"/>
    <lineage>
        <taxon>Eukaryota</taxon>
        <taxon>Viridiplantae</taxon>
        <taxon>Streptophyta</taxon>
        <taxon>Embryophyta</taxon>
        <taxon>Tracheophyta</taxon>
        <taxon>Spermatophyta</taxon>
        <taxon>Magnoliopsida</taxon>
        <taxon>eudicotyledons</taxon>
        <taxon>Gunneridae</taxon>
        <taxon>Pentapetalae</taxon>
        <taxon>rosids</taxon>
        <taxon>fabids</taxon>
        <taxon>Fagales</taxon>
        <taxon>Fagaceae</taxon>
        <taxon>Quercus</taxon>
    </lineage>
</organism>